<proteinExistence type="predicted"/>
<keyword evidence="1" id="KW-0472">Membrane</keyword>
<keyword evidence="2" id="KW-0732">Signal</keyword>
<feature type="signal peptide" evidence="2">
    <location>
        <begin position="1"/>
        <end position="24"/>
    </location>
</feature>
<name>A0A0G4ECC3_VITBC</name>
<evidence type="ECO:0000313" key="4">
    <source>
        <dbReference type="Proteomes" id="UP000041254"/>
    </source>
</evidence>
<reference evidence="3 4" key="1">
    <citation type="submission" date="2014-11" db="EMBL/GenBank/DDBJ databases">
        <authorList>
            <person name="Zhu J."/>
            <person name="Qi W."/>
            <person name="Song R."/>
        </authorList>
    </citation>
    <scope>NUCLEOTIDE SEQUENCE [LARGE SCALE GENOMIC DNA]</scope>
</reference>
<dbReference type="Proteomes" id="UP000041254">
    <property type="component" value="Unassembled WGS sequence"/>
</dbReference>
<sequence>MQLLCSLYRAMLWQILALAVSADAFQPPPALHFGPSAPSSLHSGVARLPDSDFSLLRTPAAVNDLSFLPIAPPDDLAHPQADGVTGALPSLVLSQLMYENPVFDTLLRIGATTALALFTLAVILTFANIGWGFLIERRMTGLREKLLGVPNFKRILKDEIVRLDKSGLPRASLEEIVEGKKLTVDFDDVDDTTLTERGNRFQRRYLRKKGIAPP</sequence>
<keyword evidence="1" id="KW-1133">Transmembrane helix</keyword>
<keyword evidence="1" id="KW-0812">Transmembrane</keyword>
<dbReference type="VEuPathDB" id="CryptoDB:Vbra_20190"/>
<evidence type="ECO:0000256" key="1">
    <source>
        <dbReference type="SAM" id="Phobius"/>
    </source>
</evidence>
<evidence type="ECO:0000256" key="2">
    <source>
        <dbReference type="SAM" id="SignalP"/>
    </source>
</evidence>
<feature type="transmembrane region" description="Helical" evidence="1">
    <location>
        <begin position="106"/>
        <end position="135"/>
    </location>
</feature>
<organism evidence="3 4">
    <name type="scientific">Vitrella brassicaformis (strain CCMP3155)</name>
    <dbReference type="NCBI Taxonomy" id="1169540"/>
    <lineage>
        <taxon>Eukaryota</taxon>
        <taxon>Sar</taxon>
        <taxon>Alveolata</taxon>
        <taxon>Colpodellida</taxon>
        <taxon>Vitrellaceae</taxon>
        <taxon>Vitrella</taxon>
    </lineage>
</organism>
<gene>
    <name evidence="3" type="ORF">Vbra_20190</name>
</gene>
<dbReference type="InParanoid" id="A0A0G4ECC3"/>
<dbReference type="AlphaFoldDB" id="A0A0G4ECC3"/>
<protein>
    <submittedName>
        <fullName evidence="3">Uncharacterized protein</fullName>
    </submittedName>
</protein>
<feature type="chain" id="PRO_5005187416" evidence="2">
    <location>
        <begin position="25"/>
        <end position="214"/>
    </location>
</feature>
<evidence type="ECO:0000313" key="3">
    <source>
        <dbReference type="EMBL" id="CEL93357.1"/>
    </source>
</evidence>
<accession>A0A0G4ECC3</accession>
<keyword evidence="4" id="KW-1185">Reference proteome</keyword>
<dbReference type="EMBL" id="CDMY01000158">
    <property type="protein sequence ID" value="CEL93357.1"/>
    <property type="molecule type" value="Genomic_DNA"/>
</dbReference>